<reference evidence="2" key="1">
    <citation type="submission" date="2021-02" db="EMBL/GenBank/DDBJ databases">
        <authorList>
            <person name="Dougan E. K."/>
            <person name="Rhodes N."/>
            <person name="Thang M."/>
            <person name="Chan C."/>
        </authorList>
    </citation>
    <scope>NUCLEOTIDE SEQUENCE</scope>
</reference>
<dbReference type="Proteomes" id="UP000626109">
    <property type="component" value="Unassembled WGS sequence"/>
</dbReference>
<name>A0A813KIX4_POLGL</name>
<comment type="caution">
    <text evidence="2">The sequence shown here is derived from an EMBL/GenBank/DDBJ whole genome shotgun (WGS) entry which is preliminary data.</text>
</comment>
<evidence type="ECO:0000313" key="3">
    <source>
        <dbReference type="Proteomes" id="UP000626109"/>
    </source>
</evidence>
<gene>
    <name evidence="1" type="ORF">PGLA1383_LOCUS45224</name>
    <name evidence="2" type="ORF">PGLA2088_LOCUS33355</name>
</gene>
<evidence type="ECO:0000313" key="1">
    <source>
        <dbReference type="EMBL" id="CAE8628620.1"/>
    </source>
</evidence>
<keyword evidence="4" id="KW-1185">Reference proteome</keyword>
<organism evidence="2 3">
    <name type="scientific">Polarella glacialis</name>
    <name type="common">Dinoflagellate</name>
    <dbReference type="NCBI Taxonomy" id="89957"/>
    <lineage>
        <taxon>Eukaryota</taxon>
        <taxon>Sar</taxon>
        <taxon>Alveolata</taxon>
        <taxon>Dinophyceae</taxon>
        <taxon>Suessiales</taxon>
        <taxon>Suessiaceae</taxon>
        <taxon>Polarella</taxon>
    </lineage>
</organism>
<evidence type="ECO:0000313" key="4">
    <source>
        <dbReference type="Proteomes" id="UP000654075"/>
    </source>
</evidence>
<dbReference type="EMBL" id="CAJNNV010029442">
    <property type="protein sequence ID" value="CAE8628620.1"/>
    <property type="molecule type" value="Genomic_DNA"/>
</dbReference>
<evidence type="ECO:0000313" key="2">
    <source>
        <dbReference type="EMBL" id="CAE8704763.1"/>
    </source>
</evidence>
<proteinExistence type="predicted"/>
<protein>
    <submittedName>
        <fullName evidence="2">Uncharacterized protein</fullName>
    </submittedName>
</protein>
<dbReference type="EMBL" id="CAJNNW010030855">
    <property type="protein sequence ID" value="CAE8704763.1"/>
    <property type="molecule type" value="Genomic_DNA"/>
</dbReference>
<dbReference type="Proteomes" id="UP000654075">
    <property type="component" value="Unassembled WGS sequence"/>
</dbReference>
<sequence>MALGISGFGSAAIGGMPVATNLAISTSLLQGTGGLTTIGNTAGHLLAFSLVPRLRQAAWFCSRRFF</sequence>
<accession>A0A813KIX4</accession>
<dbReference type="AlphaFoldDB" id="A0A813KIX4"/>